<gene>
    <name evidence="1" type="ORF">F0415_09050</name>
</gene>
<reference evidence="1 2" key="1">
    <citation type="submission" date="2019-09" db="EMBL/GenBank/DDBJ databases">
        <title>Arenimonas chukotkensis sp. nov., a bacterium isolated from Chukotka hot spring, Arctic region, Russia.</title>
        <authorList>
            <person name="Zayulina K.S."/>
            <person name="Prokofeva M.I."/>
            <person name="Elcheninov A.G."/>
            <person name="Novikov A."/>
            <person name="Kochetkova T.V."/>
            <person name="Kublanov I.V."/>
        </authorList>
    </citation>
    <scope>NUCLEOTIDE SEQUENCE [LARGE SCALE GENOMIC DNA]</scope>
    <source>
        <strain evidence="1 2">3729k</strain>
    </source>
</reference>
<organism evidence="1 2">
    <name type="scientific">Arenimonas fontis</name>
    <dbReference type="NCBI Taxonomy" id="2608255"/>
    <lineage>
        <taxon>Bacteria</taxon>
        <taxon>Pseudomonadati</taxon>
        <taxon>Pseudomonadota</taxon>
        <taxon>Gammaproteobacteria</taxon>
        <taxon>Lysobacterales</taxon>
        <taxon>Lysobacteraceae</taxon>
        <taxon>Arenimonas</taxon>
    </lineage>
</organism>
<dbReference type="Proteomes" id="UP000322165">
    <property type="component" value="Unassembled WGS sequence"/>
</dbReference>
<reference evidence="1 2" key="2">
    <citation type="submission" date="2019-09" db="EMBL/GenBank/DDBJ databases">
        <authorList>
            <person name="Mazur A."/>
        </authorList>
    </citation>
    <scope>NUCLEOTIDE SEQUENCE [LARGE SCALE GENOMIC DNA]</scope>
    <source>
        <strain evidence="1 2">3729k</strain>
    </source>
</reference>
<evidence type="ECO:0008006" key="3">
    <source>
        <dbReference type="Google" id="ProtNLM"/>
    </source>
</evidence>
<dbReference type="AlphaFoldDB" id="A0A5B2ZBE5"/>
<accession>A0A5B2ZBE5</accession>
<proteinExistence type="predicted"/>
<comment type="caution">
    <text evidence="1">The sequence shown here is derived from an EMBL/GenBank/DDBJ whole genome shotgun (WGS) entry which is preliminary data.</text>
</comment>
<sequence>MQLPPHISLRFEDRPGYLYAEVSGPRDSMQISLAYWAAISARCKAGNARRLMVVERLGDYEGERDMARMIAALVAMGLDRIKIAFVVHRVELLPVMEQGEILAMEYGANGRVFSSADLAERWLRHGGG</sequence>
<keyword evidence="2" id="KW-1185">Reference proteome</keyword>
<dbReference type="EMBL" id="VUOD01000006">
    <property type="protein sequence ID" value="KAA2284462.1"/>
    <property type="molecule type" value="Genomic_DNA"/>
</dbReference>
<protein>
    <recommendedName>
        <fullName evidence="3">STAS/SEC14 domain-containing protein</fullName>
    </recommendedName>
</protein>
<evidence type="ECO:0000313" key="2">
    <source>
        <dbReference type="Proteomes" id="UP000322165"/>
    </source>
</evidence>
<evidence type="ECO:0000313" key="1">
    <source>
        <dbReference type="EMBL" id="KAA2284462.1"/>
    </source>
</evidence>
<dbReference type="RefSeq" id="WP_149860895.1">
    <property type="nucleotide sequence ID" value="NZ_VUOD01000006.1"/>
</dbReference>
<name>A0A5B2ZBE5_9GAMM</name>